<dbReference type="CDD" id="cd06588">
    <property type="entry name" value="PhnB_like"/>
    <property type="match status" value="1"/>
</dbReference>
<evidence type="ECO:0000259" key="1">
    <source>
        <dbReference type="Pfam" id="PF00903"/>
    </source>
</evidence>
<evidence type="ECO:0000313" key="3">
    <source>
        <dbReference type="Proteomes" id="UP000198398"/>
    </source>
</evidence>
<dbReference type="InterPro" id="IPR029068">
    <property type="entry name" value="Glyas_Bleomycin-R_OHBP_Dase"/>
</dbReference>
<protein>
    <submittedName>
        <fullName evidence="2">VOC family protein</fullName>
    </submittedName>
</protein>
<dbReference type="InterPro" id="IPR004360">
    <property type="entry name" value="Glyas_Fos-R_dOase_dom"/>
</dbReference>
<reference evidence="3" key="1">
    <citation type="submission" date="2017-07" db="EMBL/GenBank/DDBJ databases">
        <title>Brachybacterium sp. VR2415.</title>
        <authorList>
            <person name="Tak E.J."/>
            <person name="Bae J.-W."/>
        </authorList>
    </citation>
    <scope>NUCLEOTIDE SEQUENCE [LARGE SCALE GENOMIC DNA]</scope>
    <source>
        <strain evidence="3">VR2415</strain>
    </source>
</reference>
<dbReference type="OrthoDB" id="9795306at2"/>
<dbReference type="Pfam" id="PF00903">
    <property type="entry name" value="Glyoxalase"/>
    <property type="match status" value="1"/>
</dbReference>
<dbReference type="PANTHER" id="PTHR33990">
    <property type="entry name" value="PROTEIN YJDN-RELATED"/>
    <property type="match status" value="1"/>
</dbReference>
<dbReference type="KEGG" id="brv:CFK39_09345"/>
<name>A0A220UDK8_9MICO</name>
<dbReference type="Proteomes" id="UP000198398">
    <property type="component" value="Chromosome"/>
</dbReference>
<evidence type="ECO:0000313" key="2">
    <source>
        <dbReference type="EMBL" id="ASK65992.1"/>
    </source>
</evidence>
<accession>A0A220UDK8</accession>
<dbReference type="EMBL" id="CP022316">
    <property type="protein sequence ID" value="ASK65992.1"/>
    <property type="molecule type" value="Genomic_DNA"/>
</dbReference>
<dbReference type="Gene3D" id="3.10.180.10">
    <property type="entry name" value="2,3-Dihydroxybiphenyl 1,2-Dioxygenase, domain 1"/>
    <property type="match status" value="1"/>
</dbReference>
<sequence length="136" mass="14486">MFSSTPYIAFPGNARDVLEYYREVFGGTLDLMTYEGMPDMGFTPPPGAVAHAQLHGGLVTLAGGDDLGEDSRPLSGSAYSLLVMPGTVEEAKALIERLTTDGGTLGMPFEQAPWGDHYGQVTDRFGVLWQVNVSGA</sequence>
<proteinExistence type="predicted"/>
<dbReference type="RefSeq" id="WP_089065233.1">
    <property type="nucleotide sequence ID" value="NZ_CP022316.1"/>
</dbReference>
<dbReference type="InterPro" id="IPR028973">
    <property type="entry name" value="PhnB-like"/>
</dbReference>
<gene>
    <name evidence="2" type="ORF">CFK39_09345</name>
</gene>
<dbReference type="PANTHER" id="PTHR33990:SF1">
    <property type="entry name" value="PROTEIN YJDN"/>
    <property type="match status" value="1"/>
</dbReference>
<organism evidence="2 3">
    <name type="scientific">Brachybacterium avium</name>
    <dbReference type="NCBI Taxonomy" id="2017485"/>
    <lineage>
        <taxon>Bacteria</taxon>
        <taxon>Bacillati</taxon>
        <taxon>Actinomycetota</taxon>
        <taxon>Actinomycetes</taxon>
        <taxon>Micrococcales</taxon>
        <taxon>Dermabacteraceae</taxon>
        <taxon>Brachybacterium</taxon>
    </lineage>
</organism>
<keyword evidence="3" id="KW-1185">Reference proteome</keyword>
<dbReference type="AlphaFoldDB" id="A0A220UDK8"/>
<dbReference type="SUPFAM" id="SSF54593">
    <property type="entry name" value="Glyoxalase/Bleomycin resistance protein/Dihydroxybiphenyl dioxygenase"/>
    <property type="match status" value="1"/>
</dbReference>
<feature type="domain" description="Glyoxalase/fosfomycin resistance/dioxygenase" evidence="1">
    <location>
        <begin position="12"/>
        <end position="131"/>
    </location>
</feature>